<accession>A0A9P5XNF2</accession>
<proteinExistence type="predicted"/>
<organism evidence="3 4">
    <name type="scientific">Macrolepiota fuliginosa MF-IS2</name>
    <dbReference type="NCBI Taxonomy" id="1400762"/>
    <lineage>
        <taxon>Eukaryota</taxon>
        <taxon>Fungi</taxon>
        <taxon>Dikarya</taxon>
        <taxon>Basidiomycota</taxon>
        <taxon>Agaricomycotina</taxon>
        <taxon>Agaricomycetes</taxon>
        <taxon>Agaricomycetidae</taxon>
        <taxon>Agaricales</taxon>
        <taxon>Agaricineae</taxon>
        <taxon>Agaricaceae</taxon>
        <taxon>Macrolepiota</taxon>
    </lineage>
</organism>
<gene>
    <name evidence="3" type="ORF">P691DRAFT_814645</name>
</gene>
<feature type="region of interest" description="Disordered" evidence="2">
    <location>
        <begin position="1"/>
        <end position="42"/>
    </location>
</feature>
<evidence type="ECO:0000313" key="4">
    <source>
        <dbReference type="Proteomes" id="UP000807342"/>
    </source>
</evidence>
<keyword evidence="1" id="KW-0175">Coiled coil</keyword>
<feature type="compositionally biased region" description="Basic and acidic residues" evidence="2">
    <location>
        <begin position="140"/>
        <end position="154"/>
    </location>
</feature>
<keyword evidence="4" id="KW-1185">Reference proteome</keyword>
<dbReference type="AlphaFoldDB" id="A0A9P5XNF2"/>
<protein>
    <submittedName>
        <fullName evidence="3">Uncharacterized protein</fullName>
    </submittedName>
</protein>
<dbReference type="Proteomes" id="UP000807342">
    <property type="component" value="Unassembled WGS sequence"/>
</dbReference>
<comment type="caution">
    <text evidence="3">The sequence shown here is derived from an EMBL/GenBank/DDBJ whole genome shotgun (WGS) entry which is preliminary data.</text>
</comment>
<sequence>METSAPIPFHLLNWGRHQRGPSSPRRQAEGSRSSPSTRFTRALSDISKAKEEVEGCISEATSLEQRIKELENSNKRLKVEKEELTARLQAKVEKYKAMEEANETLTTENKRLKDQLSVVSKFFEIGRTLQFPQSPADPTDSEHHGEHAEEMNTPDDRMEKLEARVRKLERVTLGEEGGLLSHRAYTHFFRVRLSTPAPPPITIVEKFSLCAHPLSGVIFTLNKLRTEAPKHPCLTPRAWLCPDSDQPNQPFPSPRNYGPTAETRQNVYTSCRGDRGKCPAECSARQTVEQCFQDPKGIFTADHNKISVGSLLHLAQRIESCLFQATSLGQRAKEAEDKNELLERERNDLAEEVRRLQAMNKEYEAREEALKKENNSLKDQLLVISRIPEAAGELLRLMASAGSQRINGHLGEINVSDE</sequence>
<evidence type="ECO:0000256" key="2">
    <source>
        <dbReference type="SAM" id="MobiDB-lite"/>
    </source>
</evidence>
<dbReference type="PANTHER" id="PTHR43941:SF1">
    <property type="entry name" value="STRUCTURAL MAINTENANCE OF CHROMOSOMES PROTEIN 2"/>
    <property type="match status" value="1"/>
</dbReference>
<feature type="coiled-coil region" evidence="1">
    <location>
        <begin position="46"/>
        <end position="115"/>
    </location>
</feature>
<feature type="region of interest" description="Disordered" evidence="2">
    <location>
        <begin position="130"/>
        <end position="154"/>
    </location>
</feature>
<feature type="compositionally biased region" description="Polar residues" evidence="2">
    <location>
        <begin position="20"/>
        <end position="39"/>
    </location>
</feature>
<evidence type="ECO:0000256" key="1">
    <source>
        <dbReference type="SAM" id="Coils"/>
    </source>
</evidence>
<name>A0A9P5XNF2_9AGAR</name>
<dbReference type="PANTHER" id="PTHR43941">
    <property type="entry name" value="STRUCTURAL MAINTENANCE OF CHROMOSOMES PROTEIN 2"/>
    <property type="match status" value="1"/>
</dbReference>
<reference evidence="3" key="1">
    <citation type="submission" date="2020-11" db="EMBL/GenBank/DDBJ databases">
        <authorList>
            <consortium name="DOE Joint Genome Institute"/>
            <person name="Ahrendt S."/>
            <person name="Riley R."/>
            <person name="Andreopoulos W."/>
            <person name="Labutti K."/>
            <person name="Pangilinan J."/>
            <person name="Ruiz-Duenas F.J."/>
            <person name="Barrasa J.M."/>
            <person name="Sanchez-Garcia M."/>
            <person name="Camarero S."/>
            <person name="Miyauchi S."/>
            <person name="Serrano A."/>
            <person name="Linde D."/>
            <person name="Babiker R."/>
            <person name="Drula E."/>
            <person name="Ayuso-Fernandez I."/>
            <person name="Pacheco R."/>
            <person name="Padilla G."/>
            <person name="Ferreira P."/>
            <person name="Barriuso J."/>
            <person name="Kellner H."/>
            <person name="Castanera R."/>
            <person name="Alfaro M."/>
            <person name="Ramirez L."/>
            <person name="Pisabarro A.G."/>
            <person name="Kuo A."/>
            <person name="Tritt A."/>
            <person name="Lipzen A."/>
            <person name="He G."/>
            <person name="Yan M."/>
            <person name="Ng V."/>
            <person name="Cullen D."/>
            <person name="Martin F."/>
            <person name="Rosso M.-N."/>
            <person name="Henrissat B."/>
            <person name="Hibbett D."/>
            <person name="Martinez A.T."/>
            <person name="Grigoriev I.V."/>
        </authorList>
    </citation>
    <scope>NUCLEOTIDE SEQUENCE</scope>
    <source>
        <strain evidence="3">MF-IS2</strain>
    </source>
</reference>
<dbReference type="EMBL" id="MU151060">
    <property type="protein sequence ID" value="KAF9453612.1"/>
    <property type="molecule type" value="Genomic_DNA"/>
</dbReference>
<feature type="coiled-coil region" evidence="1">
    <location>
        <begin position="325"/>
        <end position="380"/>
    </location>
</feature>
<evidence type="ECO:0000313" key="3">
    <source>
        <dbReference type="EMBL" id="KAF9453612.1"/>
    </source>
</evidence>